<dbReference type="InterPro" id="IPR017871">
    <property type="entry name" value="ABC_transporter-like_CS"/>
</dbReference>
<dbReference type="GO" id="GO:0016887">
    <property type="term" value="F:ATP hydrolysis activity"/>
    <property type="evidence" value="ECO:0007669"/>
    <property type="project" value="InterPro"/>
</dbReference>
<evidence type="ECO:0000256" key="3">
    <source>
        <dbReference type="ARBA" id="ARBA00022741"/>
    </source>
</evidence>
<evidence type="ECO:0000256" key="2">
    <source>
        <dbReference type="ARBA" id="ARBA00022448"/>
    </source>
</evidence>
<evidence type="ECO:0000256" key="4">
    <source>
        <dbReference type="ARBA" id="ARBA00022840"/>
    </source>
</evidence>
<dbReference type="InterPro" id="IPR003439">
    <property type="entry name" value="ABC_transporter-like_ATP-bd"/>
</dbReference>
<evidence type="ECO:0000256" key="1">
    <source>
        <dbReference type="ARBA" id="ARBA00005417"/>
    </source>
</evidence>
<organism evidence="7 8">
    <name type="scientific">Bradyrhizobium manausense</name>
    <dbReference type="NCBI Taxonomy" id="989370"/>
    <lineage>
        <taxon>Bacteria</taxon>
        <taxon>Pseudomonadati</taxon>
        <taxon>Pseudomonadota</taxon>
        <taxon>Alphaproteobacteria</taxon>
        <taxon>Hyphomicrobiales</taxon>
        <taxon>Nitrobacteraceae</taxon>
        <taxon>Bradyrhizobium</taxon>
    </lineage>
</organism>
<dbReference type="PANTHER" id="PTHR43776">
    <property type="entry name" value="TRANSPORT ATP-BINDING PROTEIN"/>
    <property type="match status" value="1"/>
</dbReference>
<dbReference type="STRING" id="989370.AOQ71_36425"/>
<dbReference type="EMBL" id="LJYG01000111">
    <property type="protein sequence ID" value="KRQ02075.1"/>
    <property type="molecule type" value="Genomic_DNA"/>
</dbReference>
<dbReference type="SUPFAM" id="SSF52540">
    <property type="entry name" value="P-loop containing nucleoside triphosphate hydrolases"/>
    <property type="match status" value="1"/>
</dbReference>
<comment type="function">
    <text evidence="5">Involved in beta-(1--&gt;2)glucan export. Transmembrane domains (TMD) form a pore in the inner membrane and the ATP-binding domain (NBD) is responsible for energy generation.</text>
</comment>
<feature type="domain" description="ABC transporter" evidence="6">
    <location>
        <begin position="1"/>
        <end position="229"/>
    </location>
</feature>
<evidence type="ECO:0000256" key="5">
    <source>
        <dbReference type="ARBA" id="ARBA00024722"/>
    </source>
</evidence>
<dbReference type="Pfam" id="PF00005">
    <property type="entry name" value="ABC_tran"/>
    <property type="match status" value="1"/>
</dbReference>
<protein>
    <recommendedName>
        <fullName evidence="6">ABC transporter domain-containing protein</fullName>
    </recommendedName>
</protein>
<keyword evidence="8" id="KW-1185">Reference proteome</keyword>
<dbReference type="InterPro" id="IPR027417">
    <property type="entry name" value="P-loop_NTPase"/>
</dbReference>
<dbReference type="InterPro" id="IPR003593">
    <property type="entry name" value="AAA+_ATPase"/>
</dbReference>
<evidence type="ECO:0000313" key="7">
    <source>
        <dbReference type="EMBL" id="KRQ02075.1"/>
    </source>
</evidence>
<dbReference type="PANTHER" id="PTHR43776:SF7">
    <property type="entry name" value="D,D-DIPEPTIDE TRANSPORT ATP-BINDING PROTEIN DDPF-RELATED"/>
    <property type="match status" value="1"/>
</dbReference>
<dbReference type="SMART" id="SM00382">
    <property type="entry name" value="AAA"/>
    <property type="match status" value="1"/>
</dbReference>
<keyword evidence="4" id="KW-0067">ATP-binding</keyword>
<dbReference type="Gene3D" id="3.40.50.300">
    <property type="entry name" value="P-loop containing nucleotide triphosphate hydrolases"/>
    <property type="match status" value="1"/>
</dbReference>
<dbReference type="PROSITE" id="PS00211">
    <property type="entry name" value="ABC_TRANSPORTER_1"/>
    <property type="match status" value="1"/>
</dbReference>
<reference evidence="7 8" key="1">
    <citation type="submission" date="2015-09" db="EMBL/GenBank/DDBJ databases">
        <title>Draft Genome Sequence of Bradyrhizobium manausense Strain BR 3351T, a Novel Symbiotic Nitrogen-Fixing Alphaproteobacterium Isolated from Brazilian Amazon Rain Forest.</title>
        <authorList>
            <person name="De Araujo J.L."/>
            <person name="Zilli J.E."/>
        </authorList>
    </citation>
    <scope>NUCLEOTIDE SEQUENCE [LARGE SCALE GENOMIC DNA]</scope>
    <source>
        <strain evidence="7 8">BR3351</strain>
    </source>
</reference>
<dbReference type="AlphaFoldDB" id="A0A0R3CWU3"/>
<keyword evidence="3" id="KW-0547">Nucleotide-binding</keyword>
<comment type="similarity">
    <text evidence="1">Belongs to the ABC transporter superfamily.</text>
</comment>
<sequence>MDRVNLSVERGEIHAIVGESGSGKSTLARVATRLQMPTQGRILMNGEDVTFLRSRAEMRAYRKRVQMIFQDPFSAINPSQTIFDHVAEPLIVNGMNSDAQKLAQKVLGTLASVGLRPAEIFARRFPNELSGGQRQRAVIAGALVLEPELVIADEPVSMLDVSVSAEIIKLMLELRASRGLAYIFVTHDLHLAAAIADRVSVMRGGRIIEAGLPTEVLKRPREDYTRQLLASAPTLDEALERRLSRKLKTSESNQPMLT</sequence>
<dbReference type="InterPro" id="IPR050319">
    <property type="entry name" value="ABC_transp_ATP-bind"/>
</dbReference>
<dbReference type="GO" id="GO:0055085">
    <property type="term" value="P:transmembrane transport"/>
    <property type="evidence" value="ECO:0007669"/>
    <property type="project" value="UniProtKB-ARBA"/>
</dbReference>
<dbReference type="CDD" id="cd03257">
    <property type="entry name" value="ABC_NikE_OppD_transporters"/>
    <property type="match status" value="1"/>
</dbReference>
<evidence type="ECO:0000259" key="6">
    <source>
        <dbReference type="PROSITE" id="PS50893"/>
    </source>
</evidence>
<comment type="caution">
    <text evidence="7">The sequence shown here is derived from an EMBL/GenBank/DDBJ whole genome shotgun (WGS) entry which is preliminary data.</text>
</comment>
<accession>A0A0R3CWU3</accession>
<proteinExistence type="inferred from homology"/>
<evidence type="ECO:0000313" key="8">
    <source>
        <dbReference type="Proteomes" id="UP000051936"/>
    </source>
</evidence>
<name>A0A0R3CWU3_9BRAD</name>
<dbReference type="Proteomes" id="UP000051936">
    <property type="component" value="Unassembled WGS sequence"/>
</dbReference>
<dbReference type="PROSITE" id="PS50893">
    <property type="entry name" value="ABC_TRANSPORTER_2"/>
    <property type="match status" value="1"/>
</dbReference>
<dbReference type="GO" id="GO:0005524">
    <property type="term" value="F:ATP binding"/>
    <property type="evidence" value="ECO:0007669"/>
    <property type="project" value="UniProtKB-KW"/>
</dbReference>
<gene>
    <name evidence="7" type="ORF">AOQ71_36425</name>
</gene>
<keyword evidence="2" id="KW-0813">Transport</keyword>